<gene>
    <name evidence="9" type="ORF">ATL42_0822</name>
</gene>
<accession>A0A2A9E448</accession>
<proteinExistence type="predicted"/>
<dbReference type="RefSeq" id="WP_098454257.1">
    <property type="nucleotide sequence ID" value="NZ_PDJG01000001.1"/>
</dbReference>
<evidence type="ECO:0000259" key="8">
    <source>
        <dbReference type="Pfam" id="PF09349"/>
    </source>
</evidence>
<dbReference type="AlphaFoldDB" id="A0A2A9E448"/>
<reference evidence="9 10" key="1">
    <citation type="submission" date="2017-10" db="EMBL/GenBank/DDBJ databases">
        <title>Sequencing the genomes of 1000 actinobacteria strains.</title>
        <authorList>
            <person name="Klenk H.-P."/>
        </authorList>
    </citation>
    <scope>NUCLEOTIDE SEQUENCE [LARGE SCALE GENOMIC DNA]</scope>
    <source>
        <strain evidence="9 10">DSM 18966</strain>
    </source>
</reference>
<dbReference type="InterPro" id="IPR017595">
    <property type="entry name" value="OHCU_decarboxylase-2"/>
</dbReference>
<keyword evidence="5" id="KW-0210">Decarboxylase</keyword>
<keyword evidence="4" id="KW-0659">Purine metabolism</keyword>
<sequence>MLLAEFNAADRDHGAVVLRPCLDIERWIDEILTGRPYASAEDLLGRARSAAEPLTDDEVDRALAHHPRIGERAPGSGAEAAMSQAEQGGVDRLDESVARALRDGNEAYERRFDRVFLIRAAGRGPEEIVAALRTRLDNPVEVEDRVVAEQLREIAVLRLSRTVTA</sequence>
<dbReference type="OrthoDB" id="5243781at2"/>
<dbReference type="NCBIfam" id="TIGR03180">
    <property type="entry name" value="UraD_2"/>
    <property type="match status" value="1"/>
</dbReference>
<evidence type="ECO:0000256" key="5">
    <source>
        <dbReference type="ARBA" id="ARBA00022793"/>
    </source>
</evidence>
<organism evidence="9 10">
    <name type="scientific">Sanguibacter antarcticus</name>
    <dbReference type="NCBI Taxonomy" id="372484"/>
    <lineage>
        <taxon>Bacteria</taxon>
        <taxon>Bacillati</taxon>
        <taxon>Actinomycetota</taxon>
        <taxon>Actinomycetes</taxon>
        <taxon>Micrococcales</taxon>
        <taxon>Sanguibacteraceae</taxon>
        <taxon>Sanguibacter</taxon>
    </lineage>
</organism>
<comment type="caution">
    <text evidence="9">The sequence shown here is derived from an EMBL/GenBank/DDBJ whole genome shotgun (WGS) entry which is preliminary data.</text>
</comment>
<feature type="domain" description="Oxo-4-hydroxy-4-carboxy-5-ureidoimidazoline decarboxylase" evidence="8">
    <location>
        <begin position="7"/>
        <end position="159"/>
    </location>
</feature>
<dbReference type="PANTHER" id="PTHR43466:SF1">
    <property type="entry name" value="2-OXO-4-HYDROXY-4-CARBOXY-5-UREIDOIMIDAZOLINE DECARBOXYLASE-RELATED"/>
    <property type="match status" value="1"/>
</dbReference>
<keyword evidence="6" id="KW-0456">Lyase</keyword>
<comment type="pathway">
    <text evidence="2">Purine metabolism; urate degradation; (S)-allantoin from urate: step 3/3.</text>
</comment>
<evidence type="ECO:0000313" key="10">
    <source>
        <dbReference type="Proteomes" id="UP000225548"/>
    </source>
</evidence>
<evidence type="ECO:0000256" key="1">
    <source>
        <dbReference type="ARBA" id="ARBA00001163"/>
    </source>
</evidence>
<dbReference type="GO" id="GO:0051997">
    <property type="term" value="F:2-oxo-4-hydroxy-4-carboxy-5-ureidoimidazoline decarboxylase activity"/>
    <property type="evidence" value="ECO:0007669"/>
    <property type="project" value="UniProtKB-EC"/>
</dbReference>
<dbReference type="Pfam" id="PF09349">
    <property type="entry name" value="OHCU_decarbox"/>
    <property type="match status" value="1"/>
</dbReference>
<dbReference type="SUPFAM" id="SSF158694">
    <property type="entry name" value="UraD-Like"/>
    <property type="match status" value="1"/>
</dbReference>
<dbReference type="InterPro" id="IPR018020">
    <property type="entry name" value="OHCU_decarboxylase"/>
</dbReference>
<dbReference type="PANTHER" id="PTHR43466">
    <property type="entry name" value="2-OXO-4-HYDROXY-4-CARBOXY-5-UREIDOIMIDAZOLINE DECARBOXYLASE-RELATED"/>
    <property type="match status" value="1"/>
</dbReference>
<dbReference type="EC" id="4.1.1.97" evidence="3"/>
<evidence type="ECO:0000256" key="3">
    <source>
        <dbReference type="ARBA" id="ARBA00012257"/>
    </source>
</evidence>
<evidence type="ECO:0000313" key="9">
    <source>
        <dbReference type="EMBL" id="PFG32970.1"/>
    </source>
</evidence>
<dbReference type="Proteomes" id="UP000225548">
    <property type="component" value="Unassembled WGS sequence"/>
</dbReference>
<dbReference type="EMBL" id="PDJG01000001">
    <property type="protein sequence ID" value="PFG32970.1"/>
    <property type="molecule type" value="Genomic_DNA"/>
</dbReference>
<feature type="region of interest" description="Disordered" evidence="7">
    <location>
        <begin position="67"/>
        <end position="91"/>
    </location>
</feature>
<keyword evidence="10" id="KW-1185">Reference proteome</keyword>
<evidence type="ECO:0000256" key="6">
    <source>
        <dbReference type="ARBA" id="ARBA00023239"/>
    </source>
</evidence>
<evidence type="ECO:0000256" key="4">
    <source>
        <dbReference type="ARBA" id="ARBA00022631"/>
    </source>
</evidence>
<protein>
    <recommendedName>
        <fullName evidence="3">2-oxo-4-hydroxy-4-carboxy-5-ureidoimidazoline decarboxylase</fullName>
        <ecNumber evidence="3">4.1.1.97</ecNumber>
    </recommendedName>
</protein>
<evidence type="ECO:0000256" key="7">
    <source>
        <dbReference type="SAM" id="MobiDB-lite"/>
    </source>
</evidence>
<dbReference type="InterPro" id="IPR036778">
    <property type="entry name" value="OHCU_decarboxylase_sf"/>
</dbReference>
<dbReference type="GO" id="GO:0006144">
    <property type="term" value="P:purine nucleobase metabolic process"/>
    <property type="evidence" value="ECO:0007669"/>
    <property type="project" value="UniProtKB-KW"/>
</dbReference>
<evidence type="ECO:0000256" key="2">
    <source>
        <dbReference type="ARBA" id="ARBA00004754"/>
    </source>
</evidence>
<dbReference type="Gene3D" id="1.10.3330.10">
    <property type="entry name" value="Oxo-4-hydroxy-4-carboxy-5-ureidoimidazoline decarboxylase"/>
    <property type="match status" value="1"/>
</dbReference>
<dbReference type="NCBIfam" id="NF010372">
    <property type="entry name" value="PRK13798.1"/>
    <property type="match status" value="1"/>
</dbReference>
<dbReference type="GO" id="GO:0019628">
    <property type="term" value="P:urate catabolic process"/>
    <property type="evidence" value="ECO:0007669"/>
    <property type="project" value="TreeGrafter"/>
</dbReference>
<name>A0A2A9E448_9MICO</name>
<comment type="catalytic activity">
    <reaction evidence="1">
        <text>5-hydroxy-2-oxo-4-ureido-2,5-dihydro-1H-imidazole-5-carboxylate + H(+) = (S)-allantoin + CO2</text>
        <dbReference type="Rhea" id="RHEA:26301"/>
        <dbReference type="ChEBI" id="CHEBI:15378"/>
        <dbReference type="ChEBI" id="CHEBI:15678"/>
        <dbReference type="ChEBI" id="CHEBI:16526"/>
        <dbReference type="ChEBI" id="CHEBI:58639"/>
        <dbReference type="EC" id="4.1.1.97"/>
    </reaction>
</comment>